<dbReference type="Gene3D" id="3.40.30.10">
    <property type="entry name" value="Glutaredoxin"/>
    <property type="match status" value="1"/>
</dbReference>
<evidence type="ECO:0000256" key="8">
    <source>
        <dbReference type="ARBA" id="ARBA00023284"/>
    </source>
</evidence>
<sequence length="150" mass="16585">MPVYEAIAAHFHSEPDLKVSVGKVNGDSERALASRFGVKAYPTFYLIDGYSVYKFEGSRSMESIVTFVQSKYREQPAIPFLSSPMGPMGMCQGAFLSGAYGAFHAVEWLQEEMGFSPFFAVMILFGSIFIGIFITIVVSAVLLTPKEKRD</sequence>
<keyword evidence="9" id="KW-0472">Membrane</keyword>
<feature type="domain" description="Thioredoxin" evidence="10">
    <location>
        <begin position="2"/>
        <end position="69"/>
    </location>
</feature>
<gene>
    <name evidence="11" type="ORF">ACOF00016_LOCUS15330</name>
</gene>
<dbReference type="CDD" id="cd02961">
    <property type="entry name" value="PDI_a_family"/>
    <property type="match status" value="1"/>
</dbReference>
<dbReference type="GO" id="GO:0015036">
    <property type="term" value="F:disulfide oxidoreductase activity"/>
    <property type="evidence" value="ECO:0007669"/>
    <property type="project" value="TreeGrafter"/>
</dbReference>
<dbReference type="Pfam" id="PF00085">
    <property type="entry name" value="Thioredoxin"/>
    <property type="match status" value="1"/>
</dbReference>
<name>A0A7S3LCU6_9STRA</name>
<dbReference type="PANTHER" id="PTHR46107">
    <property type="entry name" value="DUMPY: SHORTER THAN WILD-TYPE"/>
    <property type="match status" value="1"/>
</dbReference>
<keyword evidence="5" id="KW-0249">Electron transport</keyword>
<keyword evidence="4" id="KW-0256">Endoplasmic reticulum</keyword>
<accession>A0A7S3LCU6</accession>
<comment type="subcellular location">
    <subcellularLocation>
        <location evidence="1">Endoplasmic reticulum membrane</location>
        <topology evidence="1">Single-pass membrane protein</topology>
    </subcellularLocation>
</comment>
<dbReference type="PANTHER" id="PTHR46107:SF3">
    <property type="entry name" value="THIOREDOXIN DOMAIN-CONTAINING PROTEIN"/>
    <property type="match status" value="1"/>
</dbReference>
<evidence type="ECO:0000256" key="2">
    <source>
        <dbReference type="ARBA" id="ARBA00022448"/>
    </source>
</evidence>
<evidence type="ECO:0000256" key="4">
    <source>
        <dbReference type="ARBA" id="ARBA00022824"/>
    </source>
</evidence>
<evidence type="ECO:0000256" key="5">
    <source>
        <dbReference type="ARBA" id="ARBA00022982"/>
    </source>
</evidence>
<evidence type="ECO:0000256" key="9">
    <source>
        <dbReference type="SAM" id="Phobius"/>
    </source>
</evidence>
<dbReference type="InterPro" id="IPR013766">
    <property type="entry name" value="Thioredoxin_domain"/>
</dbReference>
<keyword evidence="7" id="KW-1015">Disulfide bond</keyword>
<dbReference type="SUPFAM" id="SSF52833">
    <property type="entry name" value="Thioredoxin-like"/>
    <property type="match status" value="1"/>
</dbReference>
<evidence type="ECO:0000256" key="3">
    <source>
        <dbReference type="ARBA" id="ARBA00022729"/>
    </source>
</evidence>
<feature type="transmembrane region" description="Helical" evidence="9">
    <location>
        <begin position="118"/>
        <end position="143"/>
    </location>
</feature>
<keyword evidence="9" id="KW-0812">Transmembrane</keyword>
<proteinExistence type="predicted"/>
<keyword evidence="3" id="KW-0732">Signal</keyword>
<evidence type="ECO:0000256" key="1">
    <source>
        <dbReference type="ARBA" id="ARBA00004389"/>
    </source>
</evidence>
<reference evidence="11" key="1">
    <citation type="submission" date="2021-01" db="EMBL/GenBank/DDBJ databases">
        <authorList>
            <person name="Corre E."/>
            <person name="Pelletier E."/>
            <person name="Niang G."/>
            <person name="Scheremetjew M."/>
            <person name="Finn R."/>
            <person name="Kale V."/>
            <person name="Holt S."/>
            <person name="Cochrane G."/>
            <person name="Meng A."/>
            <person name="Brown T."/>
            <person name="Cohen L."/>
        </authorList>
    </citation>
    <scope>NUCLEOTIDE SEQUENCE</scope>
    <source>
        <strain evidence="11">CCMP127</strain>
    </source>
</reference>
<dbReference type="GO" id="GO:0005789">
    <property type="term" value="C:endoplasmic reticulum membrane"/>
    <property type="evidence" value="ECO:0007669"/>
    <property type="project" value="UniProtKB-SubCell"/>
</dbReference>
<dbReference type="EMBL" id="HBIM01020452">
    <property type="protein sequence ID" value="CAE0418454.1"/>
    <property type="molecule type" value="Transcribed_RNA"/>
</dbReference>
<dbReference type="AlphaFoldDB" id="A0A7S3LCU6"/>
<organism evidence="11">
    <name type="scientific">Amphora coffeiformis</name>
    <dbReference type="NCBI Taxonomy" id="265554"/>
    <lineage>
        <taxon>Eukaryota</taxon>
        <taxon>Sar</taxon>
        <taxon>Stramenopiles</taxon>
        <taxon>Ochrophyta</taxon>
        <taxon>Bacillariophyta</taxon>
        <taxon>Bacillariophyceae</taxon>
        <taxon>Bacillariophycidae</taxon>
        <taxon>Thalassiophysales</taxon>
        <taxon>Catenulaceae</taxon>
        <taxon>Amphora</taxon>
    </lineage>
</organism>
<evidence type="ECO:0000313" key="11">
    <source>
        <dbReference type="EMBL" id="CAE0418454.1"/>
    </source>
</evidence>
<keyword evidence="6 9" id="KW-1133">Transmembrane helix</keyword>
<keyword evidence="8" id="KW-0676">Redox-active center</keyword>
<dbReference type="InterPro" id="IPR052454">
    <property type="entry name" value="TMX_domain-containing"/>
</dbReference>
<evidence type="ECO:0000259" key="10">
    <source>
        <dbReference type="Pfam" id="PF00085"/>
    </source>
</evidence>
<evidence type="ECO:0000256" key="7">
    <source>
        <dbReference type="ARBA" id="ARBA00023157"/>
    </source>
</evidence>
<keyword evidence="2" id="KW-0813">Transport</keyword>
<protein>
    <recommendedName>
        <fullName evidence="10">Thioredoxin domain-containing protein</fullName>
    </recommendedName>
</protein>
<evidence type="ECO:0000256" key="6">
    <source>
        <dbReference type="ARBA" id="ARBA00022989"/>
    </source>
</evidence>
<dbReference type="InterPro" id="IPR036249">
    <property type="entry name" value="Thioredoxin-like_sf"/>
</dbReference>